<gene>
    <name evidence="3" type="ORF">AGLY_001252</name>
</gene>
<keyword evidence="2" id="KW-0812">Transmembrane</keyword>
<feature type="transmembrane region" description="Helical" evidence="2">
    <location>
        <begin position="103"/>
        <end position="126"/>
    </location>
</feature>
<dbReference type="Proteomes" id="UP000475862">
    <property type="component" value="Unassembled WGS sequence"/>
</dbReference>
<protein>
    <submittedName>
        <fullName evidence="3">Uncharacterized protein</fullName>
    </submittedName>
</protein>
<name>A0A6G0UAQ9_APHGL</name>
<evidence type="ECO:0000313" key="4">
    <source>
        <dbReference type="Proteomes" id="UP000475862"/>
    </source>
</evidence>
<keyword evidence="2" id="KW-1133">Transmembrane helix</keyword>
<feature type="region of interest" description="Disordered" evidence="1">
    <location>
        <begin position="1"/>
        <end position="20"/>
    </location>
</feature>
<organism evidence="3 4">
    <name type="scientific">Aphis glycines</name>
    <name type="common">Soybean aphid</name>
    <dbReference type="NCBI Taxonomy" id="307491"/>
    <lineage>
        <taxon>Eukaryota</taxon>
        <taxon>Metazoa</taxon>
        <taxon>Ecdysozoa</taxon>
        <taxon>Arthropoda</taxon>
        <taxon>Hexapoda</taxon>
        <taxon>Insecta</taxon>
        <taxon>Pterygota</taxon>
        <taxon>Neoptera</taxon>
        <taxon>Paraneoptera</taxon>
        <taxon>Hemiptera</taxon>
        <taxon>Sternorrhyncha</taxon>
        <taxon>Aphidomorpha</taxon>
        <taxon>Aphidoidea</taxon>
        <taxon>Aphididae</taxon>
        <taxon>Aphidini</taxon>
        <taxon>Aphis</taxon>
        <taxon>Aphis</taxon>
    </lineage>
</organism>
<evidence type="ECO:0000313" key="3">
    <source>
        <dbReference type="EMBL" id="KAE9545709.1"/>
    </source>
</evidence>
<keyword evidence="4" id="KW-1185">Reference proteome</keyword>
<reference evidence="3 4" key="1">
    <citation type="submission" date="2019-08" db="EMBL/GenBank/DDBJ databases">
        <title>The genome of the soybean aphid Biotype 1, its phylome, world population structure and adaptation to the North American continent.</title>
        <authorList>
            <person name="Giordano R."/>
            <person name="Donthu R.K."/>
            <person name="Hernandez A.G."/>
            <person name="Wright C.L."/>
            <person name="Zimin A.V."/>
        </authorList>
    </citation>
    <scope>NUCLEOTIDE SEQUENCE [LARGE SCALE GENOMIC DNA]</scope>
    <source>
        <tissue evidence="3">Whole aphids</tissue>
    </source>
</reference>
<dbReference type="AlphaFoldDB" id="A0A6G0UAQ9"/>
<evidence type="ECO:0000256" key="2">
    <source>
        <dbReference type="SAM" id="Phobius"/>
    </source>
</evidence>
<sequence>MVALAEPVSGDDGDDDADRRPNGCCCGGGGRVPSPSESAGLLQSRPLPQTGDDKGELHKSAAAAARAVLAPRCLPRPYSVDCRADDWACAVDDVTVVPSFFEALTLLLLLLLLAVLLLLLLLLFVLRLDFHFSVAAAANAVGRPSPPNRGPDADLHVIRNSDRPVLHIGSPSRSNMSCNRGLFTRLSTSQSLPNAGLRSQGFRSESTNMSKPYNSKQFVVLGMPVHWLANVRLTRTDIFCHNSQSLTPAWRTESDFFFCFQIVGSQLVNRTIGQVRIVVIEVIQRILVGTESS</sequence>
<keyword evidence="2" id="KW-0472">Membrane</keyword>
<feature type="region of interest" description="Disordered" evidence="1">
    <location>
        <begin position="29"/>
        <end position="56"/>
    </location>
</feature>
<accession>A0A6G0UAQ9</accession>
<proteinExistence type="predicted"/>
<comment type="caution">
    <text evidence="3">The sequence shown here is derived from an EMBL/GenBank/DDBJ whole genome shotgun (WGS) entry which is preliminary data.</text>
</comment>
<dbReference type="EMBL" id="VYZN01000001">
    <property type="protein sequence ID" value="KAE9545709.1"/>
    <property type="molecule type" value="Genomic_DNA"/>
</dbReference>
<evidence type="ECO:0000256" key="1">
    <source>
        <dbReference type="SAM" id="MobiDB-lite"/>
    </source>
</evidence>